<dbReference type="Pfam" id="PF00583">
    <property type="entry name" value="Acetyltransf_1"/>
    <property type="match status" value="1"/>
</dbReference>
<evidence type="ECO:0000259" key="1">
    <source>
        <dbReference type="PROSITE" id="PS51186"/>
    </source>
</evidence>
<dbReference type="GO" id="GO:0016747">
    <property type="term" value="F:acyltransferase activity, transferring groups other than amino-acyl groups"/>
    <property type="evidence" value="ECO:0007669"/>
    <property type="project" value="InterPro"/>
</dbReference>
<dbReference type="STRING" id="1227549.SAMN05444007_102293"/>
<keyword evidence="3" id="KW-1185">Reference proteome</keyword>
<dbReference type="CDD" id="cd04301">
    <property type="entry name" value="NAT_SF"/>
    <property type="match status" value="1"/>
</dbReference>
<gene>
    <name evidence="2" type="ORF">SAMN05444007_102293</name>
</gene>
<dbReference type="OrthoDB" id="7843527at2"/>
<dbReference type="SUPFAM" id="SSF55729">
    <property type="entry name" value="Acyl-CoA N-acyltransferases (Nat)"/>
    <property type="match status" value="1"/>
</dbReference>
<proteinExistence type="predicted"/>
<dbReference type="Proteomes" id="UP000199379">
    <property type="component" value="Unassembled WGS sequence"/>
</dbReference>
<keyword evidence="2" id="KW-0808">Transferase</keyword>
<reference evidence="2 3" key="1">
    <citation type="submission" date="2016-10" db="EMBL/GenBank/DDBJ databases">
        <authorList>
            <person name="de Groot N.N."/>
        </authorList>
    </citation>
    <scope>NUCLEOTIDE SEQUENCE [LARGE SCALE GENOMIC DNA]</scope>
    <source>
        <strain evidence="2 3">DSM 29340</strain>
    </source>
</reference>
<protein>
    <submittedName>
        <fullName evidence="2">Acetyltransferase (GNAT) family protein</fullName>
    </submittedName>
</protein>
<dbReference type="InterPro" id="IPR000182">
    <property type="entry name" value="GNAT_dom"/>
</dbReference>
<sequence>MSSTIVRRLLSTDQRRLAAHFQRLDRHSLHARFGAGISPYRASLYADSVFTAEALVYGAFPDGCLRAVAELRPLPNAWPKRAEAAFSVEPRWQGRGIGDRLMHRVLTVAQNRGIRELHLLCLPGNLRMQNLAQKHRARLHRLPGQVEAHLTRPFPTPFSITQEMAGEYRALADAMFQWRR</sequence>
<dbReference type="PROSITE" id="PS51186">
    <property type="entry name" value="GNAT"/>
    <property type="match status" value="1"/>
</dbReference>
<dbReference type="InterPro" id="IPR016181">
    <property type="entry name" value="Acyl_CoA_acyltransferase"/>
</dbReference>
<evidence type="ECO:0000313" key="3">
    <source>
        <dbReference type="Proteomes" id="UP000199379"/>
    </source>
</evidence>
<accession>A0A1H6TJ55</accession>
<name>A0A1H6TJ55_9RHOB</name>
<feature type="domain" description="N-acetyltransferase" evidence="1">
    <location>
        <begin position="4"/>
        <end position="165"/>
    </location>
</feature>
<dbReference type="Gene3D" id="3.40.630.30">
    <property type="match status" value="1"/>
</dbReference>
<evidence type="ECO:0000313" key="2">
    <source>
        <dbReference type="EMBL" id="SEI76255.1"/>
    </source>
</evidence>
<dbReference type="AlphaFoldDB" id="A0A1H6TJ55"/>
<organism evidence="2 3">
    <name type="scientific">Cribrihabitans marinus</name>
    <dbReference type="NCBI Taxonomy" id="1227549"/>
    <lineage>
        <taxon>Bacteria</taxon>
        <taxon>Pseudomonadati</taxon>
        <taxon>Pseudomonadota</taxon>
        <taxon>Alphaproteobacteria</taxon>
        <taxon>Rhodobacterales</taxon>
        <taxon>Paracoccaceae</taxon>
        <taxon>Cribrihabitans</taxon>
    </lineage>
</organism>
<dbReference type="EMBL" id="FNYD01000002">
    <property type="protein sequence ID" value="SEI76255.1"/>
    <property type="molecule type" value="Genomic_DNA"/>
</dbReference>